<dbReference type="RefSeq" id="WP_248251869.1">
    <property type="nucleotide sequence ID" value="NZ_JAIWJX010000002.1"/>
</dbReference>
<dbReference type="Proteomes" id="UP001139011">
    <property type="component" value="Unassembled WGS sequence"/>
</dbReference>
<dbReference type="EMBL" id="JAIWJX010000002">
    <property type="protein sequence ID" value="MCK6256164.1"/>
    <property type="molecule type" value="Genomic_DNA"/>
</dbReference>
<evidence type="ECO:0000313" key="2">
    <source>
        <dbReference type="Proteomes" id="UP001139011"/>
    </source>
</evidence>
<proteinExistence type="predicted"/>
<reference evidence="1" key="1">
    <citation type="submission" date="2021-09" db="EMBL/GenBank/DDBJ databases">
        <title>Genome analysis of Fictibacillus sp. KIGAM418 isolated from marine sediment.</title>
        <authorList>
            <person name="Seo M.-J."/>
            <person name="Cho E.-S."/>
            <person name="Hwang C.Y."/>
        </authorList>
    </citation>
    <scope>NUCLEOTIDE SEQUENCE</scope>
    <source>
        <strain evidence="1">KIGAM418</strain>
    </source>
</reference>
<organism evidence="1 2">
    <name type="scientific">Fictibacillus marinisediminis</name>
    <dbReference type="NCBI Taxonomy" id="2878389"/>
    <lineage>
        <taxon>Bacteria</taxon>
        <taxon>Bacillati</taxon>
        <taxon>Bacillota</taxon>
        <taxon>Bacilli</taxon>
        <taxon>Bacillales</taxon>
        <taxon>Fictibacillaceae</taxon>
        <taxon>Fictibacillus</taxon>
    </lineage>
</organism>
<dbReference type="AlphaFoldDB" id="A0A9X2BBR7"/>
<sequence>MLTFSEKINIIEENFPQLTRKDISLGRINYHLEESNRDKKIVIQHLHPNGNGFVYAGHLPRGKKNEKGMVNIRDYSADELINLVQKSMDYLLEEKGNSDEESYPLEPEKENWIGGVDHEKLLLVHEEELWNIYAGLNLEAAFESYKEAHDYLVEEGFEKI</sequence>
<accession>A0A9X2BBR7</accession>
<name>A0A9X2BBR7_9BACL</name>
<gene>
    <name evidence="1" type="ORF">LCY76_06050</name>
</gene>
<protein>
    <submittedName>
        <fullName evidence="1">Uncharacterized protein</fullName>
    </submittedName>
</protein>
<evidence type="ECO:0000313" key="1">
    <source>
        <dbReference type="EMBL" id="MCK6256164.1"/>
    </source>
</evidence>
<comment type="caution">
    <text evidence="1">The sequence shown here is derived from an EMBL/GenBank/DDBJ whole genome shotgun (WGS) entry which is preliminary data.</text>
</comment>
<keyword evidence="2" id="KW-1185">Reference proteome</keyword>